<dbReference type="InterPro" id="IPR006843">
    <property type="entry name" value="PAP/fibrillin_dom"/>
</dbReference>
<protein>
    <recommendedName>
        <fullName evidence="4">Plastid lipid-associated protein/fibrillin conserved domain-containing protein</fullName>
    </recommendedName>
</protein>
<reference evidence="5" key="1">
    <citation type="submission" date="2020-06" db="EMBL/GenBank/DDBJ databases">
        <authorList>
            <consortium name="Plant Systems Biology data submission"/>
        </authorList>
    </citation>
    <scope>NUCLEOTIDE SEQUENCE</scope>
    <source>
        <strain evidence="5">D6</strain>
    </source>
</reference>
<keyword evidence="6" id="KW-1185">Reference proteome</keyword>
<evidence type="ECO:0000259" key="4">
    <source>
        <dbReference type="Pfam" id="PF04755"/>
    </source>
</evidence>
<evidence type="ECO:0000313" key="5">
    <source>
        <dbReference type="EMBL" id="CAB9500402.1"/>
    </source>
</evidence>
<evidence type="ECO:0000256" key="3">
    <source>
        <dbReference type="SAM" id="SignalP"/>
    </source>
</evidence>
<dbReference type="EMBL" id="CAICTM010000082">
    <property type="protein sequence ID" value="CAB9500402.1"/>
    <property type="molecule type" value="Genomic_DNA"/>
</dbReference>
<evidence type="ECO:0000256" key="2">
    <source>
        <dbReference type="ARBA" id="ARBA00022640"/>
    </source>
</evidence>
<dbReference type="OrthoDB" id="189024at2759"/>
<evidence type="ECO:0000256" key="1">
    <source>
        <dbReference type="ARBA" id="ARBA00004474"/>
    </source>
</evidence>
<dbReference type="AlphaFoldDB" id="A0A9N8DBZ9"/>
<dbReference type="GO" id="GO:0009536">
    <property type="term" value="C:plastid"/>
    <property type="evidence" value="ECO:0007669"/>
    <property type="project" value="UniProtKB-SubCell"/>
</dbReference>
<proteinExistence type="predicted"/>
<accession>A0A9N8DBZ9</accession>
<feature type="signal peptide" evidence="3">
    <location>
        <begin position="1"/>
        <end position="20"/>
    </location>
</feature>
<gene>
    <name evidence="5" type="ORF">SEMRO_83_G044250.1</name>
</gene>
<sequence length="217" mass="23356">MRSHRSVFSLALILLGVTNGFVVQDATSRTCKIGSLKSTATEVDSAVEDLLSFARKVGPVGSLATEEEQTKVVELATKLAEKRGISAPAKASLRGIHDLVYSAAPGGSSGRLFGPVYGKVTQDFLEDDVTFINAVKIGPVEISLQAEKIVKNDTTNIVKFKKSQVKAFGKTVVEKDINGGGVWKYLFMGEVQDADGNKKLLRVMETPSLFVIEQPIP</sequence>
<organism evidence="5 6">
    <name type="scientific">Seminavis robusta</name>
    <dbReference type="NCBI Taxonomy" id="568900"/>
    <lineage>
        <taxon>Eukaryota</taxon>
        <taxon>Sar</taxon>
        <taxon>Stramenopiles</taxon>
        <taxon>Ochrophyta</taxon>
        <taxon>Bacillariophyta</taxon>
        <taxon>Bacillariophyceae</taxon>
        <taxon>Bacillariophycidae</taxon>
        <taxon>Naviculales</taxon>
        <taxon>Naviculaceae</taxon>
        <taxon>Seminavis</taxon>
    </lineage>
</organism>
<comment type="subcellular location">
    <subcellularLocation>
        <location evidence="1">Plastid</location>
    </subcellularLocation>
</comment>
<keyword evidence="3" id="KW-0732">Signal</keyword>
<comment type="caution">
    <text evidence="5">The sequence shown here is derived from an EMBL/GenBank/DDBJ whole genome shotgun (WGS) entry which is preliminary data.</text>
</comment>
<name>A0A9N8DBZ9_9STRA</name>
<evidence type="ECO:0000313" key="6">
    <source>
        <dbReference type="Proteomes" id="UP001153069"/>
    </source>
</evidence>
<feature type="domain" description="Plastid lipid-associated protein/fibrillin conserved" evidence="4">
    <location>
        <begin position="60"/>
        <end position="167"/>
    </location>
</feature>
<dbReference type="Pfam" id="PF04755">
    <property type="entry name" value="PAP_fibrillin"/>
    <property type="match status" value="1"/>
</dbReference>
<keyword evidence="2" id="KW-0934">Plastid</keyword>
<feature type="chain" id="PRO_5040474542" description="Plastid lipid-associated protein/fibrillin conserved domain-containing protein" evidence="3">
    <location>
        <begin position="21"/>
        <end position="217"/>
    </location>
</feature>
<dbReference type="Proteomes" id="UP001153069">
    <property type="component" value="Unassembled WGS sequence"/>
</dbReference>